<evidence type="ECO:0000256" key="3">
    <source>
        <dbReference type="ARBA" id="ARBA00022692"/>
    </source>
</evidence>
<dbReference type="RefSeq" id="XP_021874795.1">
    <property type="nucleotide sequence ID" value="XM_022014482.1"/>
</dbReference>
<comment type="subcellular location">
    <subcellularLocation>
        <location evidence="1">Membrane</location>
        <topology evidence="1">Single-pass membrane protein</topology>
    </subcellularLocation>
    <subcellularLocation>
        <location evidence="2">Mitochondrion membrane</location>
    </subcellularLocation>
</comment>
<keyword evidence="3" id="KW-0812">Transmembrane</keyword>
<dbReference type="AlphaFoldDB" id="A0A1Y1UUH2"/>
<dbReference type="GO" id="GO:0051082">
    <property type="term" value="F:unfolded protein binding"/>
    <property type="evidence" value="ECO:0007669"/>
    <property type="project" value="TreeGrafter"/>
</dbReference>
<name>A0A1Y1UUH2_9TREE</name>
<keyword evidence="10" id="KW-1185">Reference proteome</keyword>
<dbReference type="GeneID" id="33556290"/>
<reference evidence="9 10" key="1">
    <citation type="submission" date="2017-03" db="EMBL/GenBank/DDBJ databases">
        <title>Widespread Adenine N6-methylation of Active Genes in Fungi.</title>
        <authorList>
            <consortium name="DOE Joint Genome Institute"/>
            <person name="Mondo S.J."/>
            <person name="Dannebaum R.O."/>
            <person name="Kuo R.C."/>
            <person name="Louie K.B."/>
            <person name="Bewick A.J."/>
            <person name="Labutti K."/>
            <person name="Haridas S."/>
            <person name="Kuo A."/>
            <person name="Salamov A."/>
            <person name="Ahrendt S.R."/>
            <person name="Lau R."/>
            <person name="Bowen B.P."/>
            <person name="Lipzen A."/>
            <person name="Sullivan W."/>
            <person name="Andreopoulos W.B."/>
            <person name="Clum A."/>
            <person name="Lindquist E."/>
            <person name="Daum C."/>
            <person name="Northen T.R."/>
            <person name="Ramamoorthy G."/>
            <person name="Schmitz R.J."/>
            <person name="Gryganskyi A."/>
            <person name="Culley D."/>
            <person name="Magnuson J."/>
            <person name="James T.Y."/>
            <person name="O'Malley M.A."/>
            <person name="Stajich J.E."/>
            <person name="Spatafora J.W."/>
            <person name="Visel A."/>
            <person name="Grigoriev I.V."/>
        </authorList>
    </citation>
    <scope>NUCLEOTIDE SEQUENCE [LARGE SCALE GENOMIC DNA]</scope>
    <source>
        <strain evidence="9 10">NRRL Y-17943</strain>
    </source>
</reference>
<evidence type="ECO:0000256" key="6">
    <source>
        <dbReference type="ARBA" id="ARBA00023128"/>
    </source>
</evidence>
<organism evidence="9 10">
    <name type="scientific">Kockovaella imperatae</name>
    <dbReference type="NCBI Taxonomy" id="4999"/>
    <lineage>
        <taxon>Eukaryota</taxon>
        <taxon>Fungi</taxon>
        <taxon>Dikarya</taxon>
        <taxon>Basidiomycota</taxon>
        <taxon>Agaricomycotina</taxon>
        <taxon>Tremellomycetes</taxon>
        <taxon>Tremellales</taxon>
        <taxon>Cuniculitremaceae</taxon>
        <taxon>Kockovaella</taxon>
    </lineage>
</organism>
<evidence type="ECO:0000313" key="10">
    <source>
        <dbReference type="Proteomes" id="UP000193218"/>
    </source>
</evidence>
<comment type="similarity">
    <text evidence="8">Belongs to the PET100 family.</text>
</comment>
<dbReference type="InterPro" id="IPR018625">
    <property type="entry name" value="Pet100"/>
</dbReference>
<dbReference type="InParanoid" id="A0A1Y1UUH2"/>
<evidence type="ECO:0000256" key="8">
    <source>
        <dbReference type="ARBA" id="ARBA00038077"/>
    </source>
</evidence>
<dbReference type="GO" id="GO:0033617">
    <property type="term" value="P:mitochondrial respiratory chain complex IV assembly"/>
    <property type="evidence" value="ECO:0007669"/>
    <property type="project" value="InterPro"/>
</dbReference>
<keyword evidence="7" id="KW-0472">Membrane</keyword>
<protein>
    <submittedName>
        <fullName evidence="9">Uncharacterized protein</fullName>
    </submittedName>
</protein>
<dbReference type="Pfam" id="PF09803">
    <property type="entry name" value="Pet100"/>
    <property type="match status" value="1"/>
</dbReference>
<evidence type="ECO:0000256" key="7">
    <source>
        <dbReference type="ARBA" id="ARBA00023136"/>
    </source>
</evidence>
<accession>A0A1Y1UUH2</accession>
<dbReference type="PANTHER" id="PTHR33968">
    <property type="entry name" value="PROTEIN PET100 HOMOLOG, MITOCHONDRIAL"/>
    <property type="match status" value="1"/>
</dbReference>
<dbReference type="PANTHER" id="PTHR33968:SF1">
    <property type="entry name" value="PROTEIN PET100 HOMOLOG, MITOCHONDRIAL"/>
    <property type="match status" value="1"/>
</dbReference>
<gene>
    <name evidence="9" type="ORF">BD324DRAFT_613276</name>
</gene>
<keyword evidence="5" id="KW-1133">Transmembrane helix</keyword>
<evidence type="ECO:0000256" key="4">
    <source>
        <dbReference type="ARBA" id="ARBA00022946"/>
    </source>
</evidence>
<dbReference type="Proteomes" id="UP000193218">
    <property type="component" value="Unassembled WGS sequence"/>
</dbReference>
<sequence length="112" mass="13149">MGGGNLEVFKFGLYMFFPIVIMFKFGDPDWYKLNVEPLRDIFYPPVTDAKKPPRTHEELQEEMAKMRAETAEKLAQRRQARWGSQVLQSIADERNKEETKWPDWGQPAGRMV</sequence>
<dbReference type="OrthoDB" id="18175at2759"/>
<dbReference type="EMBL" id="NBSH01000001">
    <property type="protein sequence ID" value="ORX41116.1"/>
    <property type="molecule type" value="Genomic_DNA"/>
</dbReference>
<evidence type="ECO:0000256" key="5">
    <source>
        <dbReference type="ARBA" id="ARBA00022989"/>
    </source>
</evidence>
<evidence type="ECO:0000256" key="1">
    <source>
        <dbReference type="ARBA" id="ARBA00004167"/>
    </source>
</evidence>
<evidence type="ECO:0000256" key="2">
    <source>
        <dbReference type="ARBA" id="ARBA00004325"/>
    </source>
</evidence>
<comment type="caution">
    <text evidence="9">The sequence shown here is derived from an EMBL/GenBank/DDBJ whole genome shotgun (WGS) entry which is preliminary data.</text>
</comment>
<proteinExistence type="inferred from homology"/>
<dbReference type="STRING" id="4999.A0A1Y1UUH2"/>
<evidence type="ECO:0000313" key="9">
    <source>
        <dbReference type="EMBL" id="ORX41116.1"/>
    </source>
</evidence>
<keyword evidence="6" id="KW-0496">Mitochondrion</keyword>
<keyword evidence="4" id="KW-0809">Transit peptide</keyword>
<dbReference type="GO" id="GO:0005743">
    <property type="term" value="C:mitochondrial inner membrane"/>
    <property type="evidence" value="ECO:0007669"/>
    <property type="project" value="TreeGrafter"/>
</dbReference>